<dbReference type="InterPro" id="IPR036397">
    <property type="entry name" value="RNaseH_sf"/>
</dbReference>
<dbReference type="AlphaFoldDB" id="A0A438HNQ1"/>
<feature type="domain" description="Integrase catalytic" evidence="1">
    <location>
        <begin position="50"/>
        <end position="212"/>
    </location>
</feature>
<name>A0A438HNQ1_VITVI</name>
<dbReference type="Gene3D" id="3.30.420.10">
    <property type="entry name" value="Ribonuclease H-like superfamily/Ribonuclease H"/>
    <property type="match status" value="1"/>
</dbReference>
<dbReference type="PANTHER" id="PTHR37984:SF5">
    <property type="entry name" value="PROTEIN NYNRIN-LIKE"/>
    <property type="match status" value="1"/>
</dbReference>
<dbReference type="GO" id="GO:0003676">
    <property type="term" value="F:nucleic acid binding"/>
    <property type="evidence" value="ECO:0007669"/>
    <property type="project" value="InterPro"/>
</dbReference>
<dbReference type="InterPro" id="IPR050951">
    <property type="entry name" value="Retrovirus_Pol_polyprotein"/>
</dbReference>
<dbReference type="InterPro" id="IPR012337">
    <property type="entry name" value="RNaseH-like_sf"/>
</dbReference>
<dbReference type="PROSITE" id="PS50994">
    <property type="entry name" value="INTEGRASE"/>
    <property type="match status" value="1"/>
</dbReference>
<reference evidence="2 3" key="1">
    <citation type="journal article" date="2018" name="PLoS Genet.">
        <title>Population sequencing reveals clonal diversity and ancestral inbreeding in the grapevine cultivar Chardonnay.</title>
        <authorList>
            <person name="Roach M.J."/>
            <person name="Johnson D.L."/>
            <person name="Bohlmann J."/>
            <person name="van Vuuren H.J."/>
            <person name="Jones S.J."/>
            <person name="Pretorius I.S."/>
            <person name="Schmidt S.A."/>
            <person name="Borneman A.R."/>
        </authorList>
    </citation>
    <scope>NUCLEOTIDE SEQUENCE [LARGE SCALE GENOMIC DNA]</scope>
    <source>
        <strain evidence="3">cv. Chardonnay</strain>
        <tissue evidence="2">Leaf</tissue>
    </source>
</reference>
<sequence>MVDTSSRRSIQSVQVRNMFDPVITNRRTGRTSYMSLFASNYEAEYEAILVGLDLACNKWGMNIVGPLPIVAVQKKFLLVATDYFNKWVEAKAYASIKYKDVSKFVWKNIVCRFEVPQATVADNRPQFDSIVFRTFCSKLNIRNPYSTPCYPQSNKKAETTNKTIVNAHKKRTTVQDQRDNDEELIRQLDWADEIREYAAIRMTSYHQMVITYYNKKARPWFFWTRTLVLRRIFENIAEVGPKKLQANWKGLYVLTKTGELGAYHLQTLDDIPMLRSWNVSYLKQYFQ</sequence>
<dbReference type="InterPro" id="IPR001584">
    <property type="entry name" value="Integrase_cat-core"/>
</dbReference>
<dbReference type="Proteomes" id="UP000288805">
    <property type="component" value="Unassembled WGS sequence"/>
</dbReference>
<comment type="caution">
    <text evidence="2">The sequence shown here is derived from an EMBL/GenBank/DDBJ whole genome shotgun (WGS) entry which is preliminary data.</text>
</comment>
<proteinExistence type="predicted"/>
<evidence type="ECO:0000259" key="1">
    <source>
        <dbReference type="PROSITE" id="PS50994"/>
    </source>
</evidence>
<evidence type="ECO:0000313" key="2">
    <source>
        <dbReference type="EMBL" id="RVW86100.1"/>
    </source>
</evidence>
<dbReference type="EMBL" id="QGNW01000197">
    <property type="protein sequence ID" value="RVW86100.1"/>
    <property type="molecule type" value="Genomic_DNA"/>
</dbReference>
<accession>A0A438HNQ1</accession>
<dbReference type="SUPFAM" id="SSF53098">
    <property type="entry name" value="Ribonuclease H-like"/>
    <property type="match status" value="1"/>
</dbReference>
<dbReference type="GO" id="GO:0015074">
    <property type="term" value="P:DNA integration"/>
    <property type="evidence" value="ECO:0007669"/>
    <property type="project" value="InterPro"/>
</dbReference>
<dbReference type="PANTHER" id="PTHR37984">
    <property type="entry name" value="PROTEIN CBG26694"/>
    <property type="match status" value="1"/>
</dbReference>
<protein>
    <recommendedName>
        <fullName evidence="1">Integrase catalytic domain-containing protein</fullName>
    </recommendedName>
</protein>
<evidence type="ECO:0000313" key="3">
    <source>
        <dbReference type="Proteomes" id="UP000288805"/>
    </source>
</evidence>
<gene>
    <name evidence="2" type="ORF">CK203_037997</name>
</gene>
<organism evidence="2 3">
    <name type="scientific">Vitis vinifera</name>
    <name type="common">Grape</name>
    <dbReference type="NCBI Taxonomy" id="29760"/>
    <lineage>
        <taxon>Eukaryota</taxon>
        <taxon>Viridiplantae</taxon>
        <taxon>Streptophyta</taxon>
        <taxon>Embryophyta</taxon>
        <taxon>Tracheophyta</taxon>
        <taxon>Spermatophyta</taxon>
        <taxon>Magnoliopsida</taxon>
        <taxon>eudicotyledons</taxon>
        <taxon>Gunneridae</taxon>
        <taxon>Pentapetalae</taxon>
        <taxon>rosids</taxon>
        <taxon>Vitales</taxon>
        <taxon>Vitaceae</taxon>
        <taxon>Viteae</taxon>
        <taxon>Vitis</taxon>
    </lineage>
</organism>